<keyword evidence="3" id="KW-0479">Metal-binding</keyword>
<evidence type="ECO:0000256" key="3">
    <source>
        <dbReference type="ARBA" id="ARBA00022723"/>
    </source>
</evidence>
<keyword evidence="4" id="KW-0460">Magnesium</keyword>
<dbReference type="InterPro" id="IPR039702">
    <property type="entry name" value="FPS1-like"/>
</dbReference>
<keyword evidence="2 7" id="KW-0808">Transferase</keyword>
<dbReference type="InterPro" id="IPR033749">
    <property type="entry name" value="Polyprenyl_synt_CS"/>
</dbReference>
<dbReference type="EMBL" id="LR824021">
    <property type="protein sequence ID" value="CAH0590337.1"/>
    <property type="molecule type" value="Genomic_DNA"/>
</dbReference>
<keyword evidence="9" id="KW-1185">Reference proteome</keyword>
<dbReference type="Gene3D" id="1.10.600.10">
    <property type="entry name" value="Farnesyl Diphosphate Synthase"/>
    <property type="match status" value="1"/>
</dbReference>
<protein>
    <recommendedName>
        <fullName evidence="6">Farnesyl pyrophosphate synthase</fullName>
    </recommendedName>
</protein>
<dbReference type="InterPro" id="IPR000092">
    <property type="entry name" value="Polyprenyl_synt"/>
</dbReference>
<evidence type="ECO:0000256" key="7">
    <source>
        <dbReference type="RuleBase" id="RU004466"/>
    </source>
</evidence>
<dbReference type="GO" id="GO:0005737">
    <property type="term" value="C:cytoplasm"/>
    <property type="evidence" value="ECO:0007669"/>
    <property type="project" value="TreeGrafter"/>
</dbReference>
<dbReference type="AlphaFoldDB" id="A0A9P0BR73"/>
<dbReference type="Pfam" id="PF00348">
    <property type="entry name" value="polyprenyl_synt"/>
    <property type="match status" value="1"/>
</dbReference>
<dbReference type="GO" id="GO:0004337">
    <property type="term" value="F:(2E,6E)-farnesyl diphosphate synthase activity"/>
    <property type="evidence" value="ECO:0007669"/>
    <property type="project" value="TreeGrafter"/>
</dbReference>
<evidence type="ECO:0000313" key="9">
    <source>
        <dbReference type="Proteomes" id="UP001154114"/>
    </source>
</evidence>
<evidence type="ECO:0000256" key="1">
    <source>
        <dbReference type="ARBA" id="ARBA00001946"/>
    </source>
</evidence>
<comment type="similarity">
    <text evidence="7">Belongs to the FPP/GGPP synthase family.</text>
</comment>
<evidence type="ECO:0000256" key="4">
    <source>
        <dbReference type="ARBA" id="ARBA00022842"/>
    </source>
</evidence>
<dbReference type="InterPro" id="IPR008949">
    <property type="entry name" value="Isoprenoid_synthase_dom_sf"/>
</dbReference>
<gene>
    <name evidence="8" type="ORF">CINC_LOCUS4864</name>
</gene>
<dbReference type="GO" id="GO:0046872">
    <property type="term" value="F:metal ion binding"/>
    <property type="evidence" value="ECO:0007669"/>
    <property type="project" value="UniProtKB-KW"/>
</dbReference>
<comment type="pathway">
    <text evidence="5">Pheromone biosynthesis.</text>
</comment>
<organism evidence="8 9">
    <name type="scientific">Chrysodeixis includens</name>
    <name type="common">Soybean looper</name>
    <name type="synonym">Pseudoplusia includens</name>
    <dbReference type="NCBI Taxonomy" id="689277"/>
    <lineage>
        <taxon>Eukaryota</taxon>
        <taxon>Metazoa</taxon>
        <taxon>Ecdysozoa</taxon>
        <taxon>Arthropoda</taxon>
        <taxon>Hexapoda</taxon>
        <taxon>Insecta</taxon>
        <taxon>Pterygota</taxon>
        <taxon>Neoptera</taxon>
        <taxon>Endopterygota</taxon>
        <taxon>Lepidoptera</taxon>
        <taxon>Glossata</taxon>
        <taxon>Ditrysia</taxon>
        <taxon>Noctuoidea</taxon>
        <taxon>Noctuidae</taxon>
        <taxon>Plusiinae</taxon>
        <taxon>Chrysodeixis</taxon>
    </lineage>
</organism>
<evidence type="ECO:0000256" key="2">
    <source>
        <dbReference type="ARBA" id="ARBA00022679"/>
    </source>
</evidence>
<dbReference type="PROSITE" id="PS00723">
    <property type="entry name" value="POLYPRENYL_SYNTHASE_1"/>
    <property type="match status" value="1"/>
</dbReference>
<sequence>MATLVLRNKLFFSYFKHVHKGFAMMSTEMAEFNKKDRQALLNALPEFIQHVGKGPVLQQVPTPAANWVKEMVNYMVTGGKLDRGLGVTAAYQFLEAPENITEKKLQLARVLGWCAEMTHAYLVIIDDIIDCSTTRRGKLCWHRQPHVGINAVNDSTLMYQALMEVLRTQFENTPEYKDMVKLVNETVYVTSIGQHLDCTSSYNKKKNNLEGFTMELFNTIAIYKTSYYTMRFPLYLGLLLVKDGHLKPRKEWTEICFDLGILLQLQNDCIDAFGEESVTGKAGSDIQEGKLTWVAVTALQLCNDQQREIFKEYYGSDDPDHVKKIQELFKELKIPQLYEVHESKVYNDLVNKMNALPTEGESKFFLNLLNKWYKRVL</sequence>
<dbReference type="Proteomes" id="UP001154114">
    <property type="component" value="Chromosome 18"/>
</dbReference>
<evidence type="ECO:0000256" key="6">
    <source>
        <dbReference type="ARBA" id="ARBA00034546"/>
    </source>
</evidence>
<dbReference type="SUPFAM" id="SSF48576">
    <property type="entry name" value="Terpenoid synthases"/>
    <property type="match status" value="1"/>
</dbReference>
<dbReference type="SFLD" id="SFLDS00005">
    <property type="entry name" value="Isoprenoid_Synthase_Type_I"/>
    <property type="match status" value="1"/>
</dbReference>
<dbReference type="PANTHER" id="PTHR11525:SF0">
    <property type="entry name" value="FARNESYL PYROPHOSPHATE SYNTHASE"/>
    <property type="match status" value="1"/>
</dbReference>
<accession>A0A9P0BR73</accession>
<dbReference type="GO" id="GO:0045337">
    <property type="term" value="P:farnesyl diphosphate biosynthetic process"/>
    <property type="evidence" value="ECO:0007669"/>
    <property type="project" value="TreeGrafter"/>
</dbReference>
<dbReference type="OrthoDB" id="10257492at2759"/>
<evidence type="ECO:0000256" key="5">
    <source>
        <dbReference type="ARBA" id="ARBA00033740"/>
    </source>
</evidence>
<dbReference type="GO" id="GO:0004161">
    <property type="term" value="F:dimethylallyltranstransferase activity"/>
    <property type="evidence" value="ECO:0007669"/>
    <property type="project" value="TreeGrafter"/>
</dbReference>
<comment type="cofactor">
    <cofactor evidence="1">
        <name>Mg(2+)</name>
        <dbReference type="ChEBI" id="CHEBI:18420"/>
    </cofactor>
</comment>
<evidence type="ECO:0000313" key="8">
    <source>
        <dbReference type="EMBL" id="CAH0590337.1"/>
    </source>
</evidence>
<name>A0A9P0BR73_CHRIL</name>
<dbReference type="PANTHER" id="PTHR11525">
    <property type="entry name" value="FARNESYL-PYROPHOSPHATE SYNTHETASE"/>
    <property type="match status" value="1"/>
</dbReference>
<dbReference type="GO" id="GO:0042811">
    <property type="term" value="P:pheromone biosynthetic process"/>
    <property type="evidence" value="ECO:0007669"/>
    <property type="project" value="UniProtKB-ARBA"/>
</dbReference>
<reference evidence="8" key="1">
    <citation type="submission" date="2021-12" db="EMBL/GenBank/DDBJ databases">
        <authorList>
            <person name="King R."/>
        </authorList>
    </citation>
    <scope>NUCLEOTIDE SEQUENCE</scope>
</reference>
<proteinExistence type="inferred from homology"/>